<evidence type="ECO:0000313" key="1">
    <source>
        <dbReference type="EMBL" id="MDS0246454.1"/>
    </source>
</evidence>
<evidence type="ECO:0000313" key="2">
    <source>
        <dbReference type="Proteomes" id="UP001183582"/>
    </source>
</evidence>
<keyword evidence="1" id="KW-0436">Ligase</keyword>
<accession>A0AAJ2HLE6</accession>
<dbReference type="Gene3D" id="3.90.1140.10">
    <property type="entry name" value="Cyclic phosphodiesterase"/>
    <property type="match status" value="1"/>
</dbReference>
<dbReference type="GO" id="GO:0016874">
    <property type="term" value="F:ligase activity"/>
    <property type="evidence" value="ECO:0007669"/>
    <property type="project" value="UniProtKB-KW"/>
</dbReference>
<proteinExistence type="predicted"/>
<dbReference type="SUPFAM" id="SSF55144">
    <property type="entry name" value="LigT-like"/>
    <property type="match status" value="1"/>
</dbReference>
<organism evidence="1 2">
    <name type="scientific">Microbacterium aurantiacum</name>
    <dbReference type="NCBI Taxonomy" id="162393"/>
    <lineage>
        <taxon>Bacteria</taxon>
        <taxon>Bacillati</taxon>
        <taxon>Actinomycetota</taxon>
        <taxon>Actinomycetes</taxon>
        <taxon>Micrococcales</taxon>
        <taxon>Microbacteriaceae</taxon>
        <taxon>Microbacterium</taxon>
    </lineage>
</organism>
<dbReference type="AlphaFoldDB" id="A0AAJ2HLE6"/>
<sequence length="214" mass="23662">MPSHPVPRQRGSFERTRNHWWWREGWSPGTRYLTWHLTFEGATALHEAAERAGKALSTVTGVDVVPVEWLHLTMTGVGHSGDLDPVTLNEHVDSVFSAASRASIVPLVFDRLFIYQEGLSLSATSPGLQELRKLQGELVSAAGGPAPDPDEVFYPHVSLGYFSQEISEEALSDALDLADLHPIVVVSPRLSLIELGRDDGMYTWRVVAQQELHS</sequence>
<dbReference type="RefSeq" id="WP_310891911.1">
    <property type="nucleotide sequence ID" value="NZ_BAAAGR010000002.1"/>
</dbReference>
<dbReference type="InterPro" id="IPR009097">
    <property type="entry name" value="Cyclic_Pdiesterase"/>
</dbReference>
<comment type="caution">
    <text evidence="1">The sequence shown here is derived from an EMBL/GenBank/DDBJ whole genome shotgun (WGS) entry which is preliminary data.</text>
</comment>
<dbReference type="EMBL" id="JAHWXH010000002">
    <property type="protein sequence ID" value="MDS0246454.1"/>
    <property type="molecule type" value="Genomic_DNA"/>
</dbReference>
<reference evidence="1 2" key="1">
    <citation type="submission" date="2021-06" db="EMBL/GenBank/DDBJ databases">
        <title>Genome-based taxonomic framework of Microbacterium strains isolated from marine environment, the description of four new species and reclassification of four preexisting species.</title>
        <authorList>
            <person name="Lee S.D."/>
            <person name="Kim S.-M."/>
            <person name="Byeon Y.-S."/>
            <person name="Yang H.L."/>
            <person name="Kim I.S."/>
        </authorList>
    </citation>
    <scope>NUCLEOTIDE SEQUENCE [LARGE SCALE GENOMIC DNA]</scope>
    <source>
        <strain evidence="1 2">KACC 20514</strain>
    </source>
</reference>
<dbReference type="GeneID" id="301459105"/>
<dbReference type="Proteomes" id="UP001183582">
    <property type="component" value="Unassembled WGS sequence"/>
</dbReference>
<dbReference type="Pfam" id="PF13563">
    <property type="entry name" value="2_5_RNA_ligase2"/>
    <property type="match status" value="1"/>
</dbReference>
<gene>
    <name evidence="1" type="ORF">KZC50_12690</name>
</gene>
<protein>
    <submittedName>
        <fullName evidence="1">2'-5' RNA ligase family protein</fullName>
    </submittedName>
</protein>
<name>A0AAJ2HLE6_9MICO</name>